<dbReference type="PRINTS" id="PR00421">
    <property type="entry name" value="THIOREDOXIN"/>
</dbReference>
<dbReference type="PANTHER" id="PTHR45815:SF3">
    <property type="entry name" value="PROTEIN DISULFIDE-ISOMERASE A6"/>
    <property type="match status" value="1"/>
</dbReference>
<feature type="signal peptide" evidence="8">
    <location>
        <begin position="1"/>
        <end position="23"/>
    </location>
</feature>
<dbReference type="PANTHER" id="PTHR45815">
    <property type="entry name" value="PROTEIN DISULFIDE-ISOMERASE A6"/>
    <property type="match status" value="1"/>
</dbReference>
<protein>
    <recommendedName>
        <fullName evidence="3">protein disulfide-isomerase</fullName>
        <ecNumber evidence="3">5.3.4.1</ecNumber>
    </recommendedName>
</protein>
<keyword evidence="4" id="KW-1015">Disulfide bond</keyword>
<dbReference type="EC" id="5.3.4.1" evidence="3"/>
<evidence type="ECO:0000313" key="11">
    <source>
        <dbReference type="Proteomes" id="UP000019487"/>
    </source>
</evidence>
<evidence type="ECO:0000256" key="5">
    <source>
        <dbReference type="ARBA" id="ARBA00023235"/>
    </source>
</evidence>
<evidence type="ECO:0000256" key="6">
    <source>
        <dbReference type="ARBA" id="ARBA00023284"/>
    </source>
</evidence>
<dbReference type="EMBL" id="AYSA01000364">
    <property type="protein sequence ID" value="ESZ92742.1"/>
    <property type="molecule type" value="Genomic_DNA"/>
</dbReference>
<keyword evidence="8" id="KW-0732">Signal</keyword>
<dbReference type="GO" id="GO:0015035">
    <property type="term" value="F:protein-disulfide reductase activity"/>
    <property type="evidence" value="ECO:0007669"/>
    <property type="project" value="TreeGrafter"/>
</dbReference>
<dbReference type="AlphaFoldDB" id="W9C7J5"/>
<dbReference type="Pfam" id="PF18108">
    <property type="entry name" value="QSOX_Trx1"/>
    <property type="match status" value="1"/>
</dbReference>
<name>W9C7J5_SCLBF</name>
<proteinExistence type="predicted"/>
<comment type="catalytic activity">
    <reaction evidence="1">
        <text>Catalyzes the rearrangement of -S-S- bonds in proteins.</text>
        <dbReference type="EC" id="5.3.4.1"/>
    </reaction>
</comment>
<keyword evidence="6" id="KW-0676">Redox-active center</keyword>
<dbReference type="CDD" id="cd02981">
    <property type="entry name" value="PDI_b_family"/>
    <property type="match status" value="1"/>
</dbReference>
<keyword evidence="11" id="KW-1185">Reference proteome</keyword>
<dbReference type="Pfam" id="PF24541">
    <property type="entry name" value="Thioredox_PDIA6_C"/>
    <property type="match status" value="1"/>
</dbReference>
<evidence type="ECO:0000256" key="3">
    <source>
        <dbReference type="ARBA" id="ARBA00012723"/>
    </source>
</evidence>
<dbReference type="InterPro" id="IPR013766">
    <property type="entry name" value="Thioredoxin_domain"/>
</dbReference>
<evidence type="ECO:0000256" key="8">
    <source>
        <dbReference type="SAM" id="SignalP"/>
    </source>
</evidence>
<gene>
    <name evidence="10" type="ORF">SBOR_6854</name>
</gene>
<dbReference type="GO" id="GO:0005788">
    <property type="term" value="C:endoplasmic reticulum lumen"/>
    <property type="evidence" value="ECO:0007669"/>
    <property type="project" value="UniProtKB-SubCell"/>
</dbReference>
<dbReference type="Gene3D" id="3.40.30.10">
    <property type="entry name" value="Glutaredoxin"/>
    <property type="match status" value="2"/>
</dbReference>
<accession>W9C7J5</accession>
<dbReference type="CDD" id="cd03002">
    <property type="entry name" value="PDI_a_MPD1_like"/>
    <property type="match status" value="1"/>
</dbReference>
<dbReference type="GO" id="GO:0034976">
    <property type="term" value="P:response to endoplasmic reticulum stress"/>
    <property type="evidence" value="ECO:0007669"/>
    <property type="project" value="TreeGrafter"/>
</dbReference>
<dbReference type="GO" id="GO:0003756">
    <property type="term" value="F:protein disulfide isomerase activity"/>
    <property type="evidence" value="ECO:0007669"/>
    <property type="project" value="UniProtKB-EC"/>
</dbReference>
<feature type="chain" id="PRO_5004918833" description="protein disulfide-isomerase" evidence="8">
    <location>
        <begin position="24"/>
        <end position="509"/>
    </location>
</feature>
<comment type="subcellular location">
    <subcellularLocation>
        <location evidence="2">Endoplasmic reticulum lumen</location>
    </subcellularLocation>
</comment>
<feature type="domain" description="Thioredoxin" evidence="9">
    <location>
        <begin position="21"/>
        <end position="144"/>
    </location>
</feature>
<dbReference type="Pfam" id="PF00085">
    <property type="entry name" value="Thioredoxin"/>
    <property type="match status" value="1"/>
</dbReference>
<evidence type="ECO:0000259" key="9">
    <source>
        <dbReference type="PROSITE" id="PS51352"/>
    </source>
</evidence>
<sequence>MFNTGLISTAAAALLCALPAVHAGLYPKSSAVLSIDGKDYDRLIAQSNYTSIVEFYAPWCGHCKTLQPAYEKAAKNLAGLVKVAAVNCDEESNKAFCGGFGVQGFPTLKIVKPGSKSGKPVVEDYNGPRTAKGIVDAMVDKIPNLVKKVTDKDLESFLADANDTAKAILFTDKGKTSAILKAIAIDFKGSIKVAQIRNTEKASVELFGVTEFPTVILLPGGEAAEGIVYDGELKKDGMVKFLTQAAEPNLDPPAAKAKTSKSKTNKKSSSKAKESFKSASASQVKPEKHVTQTDETLENQPTESPSPEVETEKPIVLPPAPAIPVLTTEADLKTICLGPKTGTCILAFLPDTSSEITNSASNSLAEISHKHHLHQRKLFPFYILHAENPGFSKIKEALGLKGDVEIIALNGRRNWYRTLPSKGESVLAEDLTIEAIENWVDSIRLGEGEKKKIPASLIPDEDEVEEPIVDAAATEPEPKASEEPMIIIEGVEEGWEPPTSEPEIKHEEL</sequence>
<dbReference type="InterPro" id="IPR036249">
    <property type="entry name" value="Thioredoxin-like_sf"/>
</dbReference>
<evidence type="ECO:0000313" key="10">
    <source>
        <dbReference type="EMBL" id="ESZ92742.1"/>
    </source>
</evidence>
<comment type="caution">
    <text evidence="10">The sequence shown here is derived from an EMBL/GenBank/DDBJ whole genome shotgun (WGS) entry which is preliminary data.</text>
</comment>
<dbReference type="InterPro" id="IPR057305">
    <property type="entry name" value="Thioredox_PDIA6_C"/>
</dbReference>
<dbReference type="SUPFAM" id="SSF52833">
    <property type="entry name" value="Thioredoxin-like"/>
    <property type="match status" value="2"/>
</dbReference>
<dbReference type="OrthoDB" id="10264505at2759"/>
<dbReference type="STRING" id="1432307.W9C7J5"/>
<dbReference type="InterPro" id="IPR041269">
    <property type="entry name" value="QSOX_Trx1"/>
</dbReference>
<dbReference type="HOGENOM" id="CLU_030577_0_0_1"/>
<organism evidence="10 11">
    <name type="scientific">Sclerotinia borealis (strain F-4128)</name>
    <dbReference type="NCBI Taxonomy" id="1432307"/>
    <lineage>
        <taxon>Eukaryota</taxon>
        <taxon>Fungi</taxon>
        <taxon>Dikarya</taxon>
        <taxon>Ascomycota</taxon>
        <taxon>Pezizomycotina</taxon>
        <taxon>Leotiomycetes</taxon>
        <taxon>Helotiales</taxon>
        <taxon>Sclerotiniaceae</taxon>
        <taxon>Sclerotinia</taxon>
    </lineage>
</organism>
<feature type="compositionally biased region" description="Basic residues" evidence="7">
    <location>
        <begin position="258"/>
        <end position="270"/>
    </location>
</feature>
<dbReference type="InterPro" id="IPR017937">
    <property type="entry name" value="Thioredoxin_CS"/>
</dbReference>
<dbReference type="Proteomes" id="UP000019487">
    <property type="component" value="Unassembled WGS sequence"/>
</dbReference>
<dbReference type="PROSITE" id="PS00194">
    <property type="entry name" value="THIOREDOXIN_1"/>
    <property type="match status" value="1"/>
</dbReference>
<evidence type="ECO:0000256" key="4">
    <source>
        <dbReference type="ARBA" id="ARBA00023157"/>
    </source>
</evidence>
<dbReference type="PROSITE" id="PS51352">
    <property type="entry name" value="THIOREDOXIN_2"/>
    <property type="match status" value="1"/>
</dbReference>
<evidence type="ECO:0000256" key="1">
    <source>
        <dbReference type="ARBA" id="ARBA00001182"/>
    </source>
</evidence>
<evidence type="ECO:0000256" key="7">
    <source>
        <dbReference type="SAM" id="MobiDB-lite"/>
    </source>
</evidence>
<evidence type="ECO:0000256" key="2">
    <source>
        <dbReference type="ARBA" id="ARBA00004319"/>
    </source>
</evidence>
<reference evidence="10 11" key="1">
    <citation type="journal article" date="2014" name="Genome Announc.">
        <title>Draft genome sequence of Sclerotinia borealis, a psychrophilic plant pathogenic fungus.</title>
        <authorList>
            <person name="Mardanov A.V."/>
            <person name="Beletsky A.V."/>
            <person name="Kadnikov V.V."/>
            <person name="Ignatov A.N."/>
            <person name="Ravin N.V."/>
        </authorList>
    </citation>
    <scope>NUCLEOTIDE SEQUENCE [LARGE SCALE GENOMIC DNA]</scope>
    <source>
        <strain evidence="11">F-4157</strain>
    </source>
</reference>
<feature type="region of interest" description="Disordered" evidence="7">
    <location>
        <begin position="245"/>
        <end position="315"/>
    </location>
</feature>
<keyword evidence="5" id="KW-0413">Isomerase</keyword>